<reference evidence="1 2" key="1">
    <citation type="submission" date="2024-10" db="EMBL/GenBank/DDBJ databases">
        <title>The Natural Products Discovery Center: Release of the First 8490 Sequenced Strains for Exploring Actinobacteria Biosynthetic Diversity.</title>
        <authorList>
            <person name="Kalkreuter E."/>
            <person name="Kautsar S.A."/>
            <person name="Yang D."/>
            <person name="Bader C.D."/>
            <person name="Teijaro C.N."/>
            <person name="Fluegel L."/>
            <person name="Davis C.M."/>
            <person name="Simpson J.R."/>
            <person name="Lauterbach L."/>
            <person name="Steele A.D."/>
            <person name="Gui C."/>
            <person name="Meng S."/>
            <person name="Li G."/>
            <person name="Viehrig K."/>
            <person name="Ye F."/>
            <person name="Su P."/>
            <person name="Kiefer A.F."/>
            <person name="Nichols A."/>
            <person name="Cepeda A.J."/>
            <person name="Yan W."/>
            <person name="Fan B."/>
            <person name="Jiang Y."/>
            <person name="Adhikari A."/>
            <person name="Zheng C.-J."/>
            <person name="Schuster L."/>
            <person name="Cowan T.M."/>
            <person name="Smanski M.J."/>
            <person name="Chevrette M.G."/>
            <person name="De Carvalho L.P.S."/>
            <person name="Shen B."/>
        </authorList>
    </citation>
    <scope>NUCLEOTIDE SEQUENCE [LARGE SCALE GENOMIC DNA]</scope>
    <source>
        <strain evidence="1 2">NPDC002173</strain>
    </source>
</reference>
<gene>
    <name evidence="1" type="ORF">ACFYXI_37640</name>
</gene>
<protein>
    <submittedName>
        <fullName evidence="1">Uncharacterized protein</fullName>
    </submittedName>
</protein>
<comment type="caution">
    <text evidence="1">The sequence shown here is derived from an EMBL/GenBank/DDBJ whole genome shotgun (WGS) entry which is preliminary data.</text>
</comment>
<proteinExistence type="predicted"/>
<evidence type="ECO:0000313" key="2">
    <source>
        <dbReference type="Proteomes" id="UP001602013"/>
    </source>
</evidence>
<organism evidence="1 2">
    <name type="scientific">Microtetraspora malaysiensis</name>
    <dbReference type="NCBI Taxonomy" id="161358"/>
    <lineage>
        <taxon>Bacteria</taxon>
        <taxon>Bacillati</taxon>
        <taxon>Actinomycetota</taxon>
        <taxon>Actinomycetes</taxon>
        <taxon>Streptosporangiales</taxon>
        <taxon>Streptosporangiaceae</taxon>
        <taxon>Microtetraspora</taxon>
    </lineage>
</organism>
<dbReference type="EMBL" id="JBIASD010000044">
    <property type="protein sequence ID" value="MFF3671323.1"/>
    <property type="molecule type" value="Genomic_DNA"/>
</dbReference>
<sequence length="169" mass="18873">MAAITEKWAADQLFAAQDAVNATLGRPSNCRDGIYTDLTAHVQLTVTADGFRAARAERADRARIERLKFLKHSLYIDPSLMAIEYFEQHPEGVASGEIGIANFRKLANELRSFDEWWSPLMAAWSELSANTAPQEAVEQSMHVLIDAIRRLDAKLALKYKLPTANDSEP</sequence>
<dbReference type="Proteomes" id="UP001602013">
    <property type="component" value="Unassembled WGS sequence"/>
</dbReference>
<accession>A0ABW6T5V4</accession>
<evidence type="ECO:0000313" key="1">
    <source>
        <dbReference type="EMBL" id="MFF3671323.1"/>
    </source>
</evidence>
<keyword evidence="2" id="KW-1185">Reference proteome</keyword>
<name>A0ABW6T5V4_9ACTN</name>
<dbReference type="RefSeq" id="WP_387417509.1">
    <property type="nucleotide sequence ID" value="NZ_JBIASD010000044.1"/>
</dbReference>